<dbReference type="GO" id="GO:0008270">
    <property type="term" value="F:zinc ion binding"/>
    <property type="evidence" value="ECO:0007669"/>
    <property type="project" value="UniProtKB-KW"/>
</dbReference>
<name>A0A7S4WCP3_9DINO</name>
<dbReference type="GO" id="GO:0004842">
    <property type="term" value="F:ubiquitin-protein transferase activity"/>
    <property type="evidence" value="ECO:0007669"/>
    <property type="project" value="InterPro"/>
</dbReference>
<evidence type="ECO:0000256" key="2">
    <source>
        <dbReference type="ARBA" id="ARBA00022723"/>
    </source>
</evidence>
<keyword evidence="3" id="KW-0677">Repeat</keyword>
<dbReference type="PANTHER" id="PTHR11685">
    <property type="entry name" value="RBR FAMILY RING FINGER AND IBR DOMAIN-CONTAINING"/>
    <property type="match status" value="1"/>
</dbReference>
<dbReference type="Gene3D" id="1.20.120.1750">
    <property type="match status" value="1"/>
</dbReference>
<dbReference type="EMBL" id="HBNR01084125">
    <property type="protein sequence ID" value="CAE4661675.1"/>
    <property type="molecule type" value="Transcribed_RNA"/>
</dbReference>
<dbReference type="PROSITE" id="PS51873">
    <property type="entry name" value="TRIAD"/>
    <property type="match status" value="1"/>
</dbReference>
<dbReference type="GO" id="GO:0016567">
    <property type="term" value="P:protein ubiquitination"/>
    <property type="evidence" value="ECO:0007669"/>
    <property type="project" value="InterPro"/>
</dbReference>
<keyword evidence="6" id="KW-0862">Zinc</keyword>
<accession>A0A7S4WCP3</accession>
<evidence type="ECO:0000259" key="7">
    <source>
        <dbReference type="PROSITE" id="PS51873"/>
    </source>
</evidence>
<dbReference type="InterPro" id="IPR044066">
    <property type="entry name" value="TRIAD_supradom"/>
</dbReference>
<evidence type="ECO:0000256" key="1">
    <source>
        <dbReference type="ARBA" id="ARBA00022679"/>
    </source>
</evidence>
<evidence type="ECO:0000256" key="3">
    <source>
        <dbReference type="ARBA" id="ARBA00022737"/>
    </source>
</evidence>
<keyword evidence="5" id="KW-0833">Ubl conjugation pathway</keyword>
<dbReference type="SUPFAM" id="SSF57850">
    <property type="entry name" value="RING/U-box"/>
    <property type="match status" value="2"/>
</dbReference>
<dbReference type="AlphaFoldDB" id="A0A7S4WCP3"/>
<sequence length="448" mass="48874">MTAQAVVVTLPRPVIDFLSERVPRNEGWKPAPAPDCCMSIVSWLQGTDYVQFEPVALVKLTARLQASGASLHARALEDLVRVAGTRLSSSCLADGVNQLDACDREHFLQSGCSVALRASCFPCPLCGQWSEKRLCQTRVVAPDGWCWPSWFPDSLAVLVGAEVRSWCSACSARIAALDPATLILRSLELHGLPPEAAFPWTSTERYLVDAAVAGLPPQHLADGFNQLSEPALAGALRSPLGRRLRDSCFICPICARWMDRAAQQACASGHSWCSECFRSWVAQPGVIHSMIERRSLSPGCLYGRSGGGCEQELPEALVRNAKVPELSCLIRDMDRRRFFISRAGHRACIECQNPNCVGVAYGGSFRRMCFVCEEQWVVGQNTLLACLAGVLECYLEGGVLSGTNMRRCPACGVPIEKNGGCNHMTCHCGCHFDWRTGARLPIGQPAYE</sequence>
<reference evidence="8" key="1">
    <citation type="submission" date="2021-01" db="EMBL/GenBank/DDBJ databases">
        <authorList>
            <person name="Corre E."/>
            <person name="Pelletier E."/>
            <person name="Niang G."/>
            <person name="Scheremetjew M."/>
            <person name="Finn R."/>
            <person name="Kale V."/>
            <person name="Holt S."/>
            <person name="Cochrane G."/>
            <person name="Meng A."/>
            <person name="Brown T."/>
            <person name="Cohen L."/>
        </authorList>
    </citation>
    <scope>NUCLEOTIDE SEQUENCE</scope>
    <source>
        <strain evidence="8">CCMP3105</strain>
    </source>
</reference>
<evidence type="ECO:0000313" key="8">
    <source>
        <dbReference type="EMBL" id="CAE4661675.1"/>
    </source>
</evidence>
<keyword evidence="4" id="KW-0863">Zinc-finger</keyword>
<dbReference type="InterPro" id="IPR031127">
    <property type="entry name" value="E3_UB_ligase_RBR"/>
</dbReference>
<feature type="domain" description="RING-type" evidence="7">
    <location>
        <begin position="247"/>
        <end position="448"/>
    </location>
</feature>
<dbReference type="CDD" id="cd20336">
    <property type="entry name" value="Rcat_RBR"/>
    <property type="match status" value="1"/>
</dbReference>
<keyword evidence="1" id="KW-0808">Transferase</keyword>
<evidence type="ECO:0000256" key="6">
    <source>
        <dbReference type="ARBA" id="ARBA00022833"/>
    </source>
</evidence>
<proteinExistence type="predicted"/>
<gene>
    <name evidence="8" type="ORF">AMON00008_LOCUS60243</name>
</gene>
<evidence type="ECO:0000256" key="5">
    <source>
        <dbReference type="ARBA" id="ARBA00022786"/>
    </source>
</evidence>
<evidence type="ECO:0000256" key="4">
    <source>
        <dbReference type="ARBA" id="ARBA00022771"/>
    </source>
</evidence>
<keyword evidence="2" id="KW-0479">Metal-binding</keyword>
<protein>
    <recommendedName>
        <fullName evidence="7">RING-type domain-containing protein</fullName>
    </recommendedName>
</protein>
<organism evidence="8">
    <name type="scientific">Alexandrium monilatum</name>
    <dbReference type="NCBI Taxonomy" id="311494"/>
    <lineage>
        <taxon>Eukaryota</taxon>
        <taxon>Sar</taxon>
        <taxon>Alveolata</taxon>
        <taxon>Dinophyceae</taxon>
        <taxon>Gonyaulacales</taxon>
        <taxon>Pyrocystaceae</taxon>
        <taxon>Alexandrium</taxon>
    </lineage>
</organism>